<dbReference type="OrthoDB" id="4863392at2"/>
<evidence type="ECO:0000313" key="4">
    <source>
        <dbReference type="Proteomes" id="UP000319769"/>
    </source>
</evidence>
<dbReference type="RefSeq" id="WP_150980615.1">
    <property type="nucleotide sequence ID" value="NZ_VMNW02000075.1"/>
</dbReference>
<evidence type="ECO:0000256" key="1">
    <source>
        <dbReference type="SAM" id="MobiDB-lite"/>
    </source>
</evidence>
<dbReference type="Pfam" id="PF20611">
    <property type="entry name" value="DUF6801"/>
    <property type="match status" value="1"/>
</dbReference>
<evidence type="ECO:0000313" key="3">
    <source>
        <dbReference type="EMBL" id="KAA9153513.1"/>
    </source>
</evidence>
<name>A0A5N0URQ0_9PSEU</name>
<keyword evidence="4" id="KW-1185">Reference proteome</keyword>
<reference evidence="3" key="1">
    <citation type="submission" date="2019-09" db="EMBL/GenBank/DDBJ databases">
        <authorList>
            <person name="Teo W.F.A."/>
            <person name="Duangmal K."/>
        </authorList>
    </citation>
    <scope>NUCLEOTIDE SEQUENCE [LARGE SCALE GENOMIC DNA]</scope>
    <source>
        <strain evidence="3">K81G1</strain>
    </source>
</reference>
<feature type="compositionally biased region" description="Low complexity" evidence="1">
    <location>
        <begin position="207"/>
        <end position="244"/>
    </location>
</feature>
<dbReference type="EMBL" id="VMNW02000075">
    <property type="protein sequence ID" value="KAA9153513.1"/>
    <property type="molecule type" value="Genomic_DNA"/>
</dbReference>
<protein>
    <recommendedName>
        <fullName evidence="2">DUF6801 domain-containing protein</fullName>
    </recommendedName>
</protein>
<dbReference type="Proteomes" id="UP000319769">
    <property type="component" value="Unassembled WGS sequence"/>
</dbReference>
<organism evidence="3 4">
    <name type="scientific">Amycolatopsis acidicola</name>
    <dbReference type="NCBI Taxonomy" id="2596893"/>
    <lineage>
        <taxon>Bacteria</taxon>
        <taxon>Bacillati</taxon>
        <taxon>Actinomycetota</taxon>
        <taxon>Actinomycetes</taxon>
        <taxon>Pseudonocardiales</taxon>
        <taxon>Pseudonocardiaceae</taxon>
        <taxon>Amycolatopsis</taxon>
    </lineage>
</organism>
<dbReference type="InterPro" id="IPR046542">
    <property type="entry name" value="DUF6801"/>
</dbReference>
<dbReference type="AlphaFoldDB" id="A0A5N0URQ0"/>
<accession>A0A5N0URQ0</accession>
<comment type="caution">
    <text evidence="3">The sequence shown here is derived from an EMBL/GenBank/DDBJ whole genome shotgun (WGS) entry which is preliminary data.</text>
</comment>
<feature type="region of interest" description="Disordered" evidence="1">
    <location>
        <begin position="204"/>
        <end position="252"/>
    </location>
</feature>
<gene>
    <name evidence="3" type="ORF">FPZ12_034255</name>
</gene>
<feature type="domain" description="DUF6801" evidence="2">
    <location>
        <begin position="45"/>
        <end position="199"/>
    </location>
</feature>
<sequence length="419" mass="41512">MSNRRRTKKWAAAATSGLVVAGTAVTAVLLGAGTGSAAPVSLTLNYSCPFPLIGTQQLSVKISADVPATATVGEPTPAFDVTTVSTVPATATQGLALVGAATVEGSAQAGSTVTAPEATIPVTVPATIPVTPVPASGTFDVTATGSAPSLTFTQAGTATITVGDINLTLHPKKADGTDTGLGTFDSACTQVAGQNNTLATIDIQGGTTTTEPTTTEPTTTEPTTTEPTTTEPTTTEPTTTEPTTSEPGGGGIAYGYALKGSTKLKSLGATVPLTGGIDANLDLATGAFTADLTLDPATIKASLFKFIPITANARFAQEGQTTGTLAGGVLSSDSKTTIKLPVVKVFGFPISKTPNCQTSSPSDIALKSGAGFDPLAGGALTGTYSIAKLKGCGALNDLISALATGDGNTIDVTLTPKTS</sequence>
<proteinExistence type="predicted"/>
<evidence type="ECO:0000259" key="2">
    <source>
        <dbReference type="Pfam" id="PF20611"/>
    </source>
</evidence>